<proteinExistence type="predicted"/>
<dbReference type="VEuPathDB" id="TriTrypDB:LMJFC_360012500"/>
<evidence type="ECO:0000313" key="2">
    <source>
        <dbReference type="EMBL" id="CAJ09011.1"/>
    </source>
</evidence>
<gene>
    <name evidence="2" type="ORF">LMJF_36_0580</name>
</gene>
<accession>Q4Q218</accession>
<reference evidence="2 3" key="2">
    <citation type="journal article" date="2011" name="Genome Res.">
        <title>Chromosome and gene copy number variation allow major structural change between species and strains of Leishmania.</title>
        <authorList>
            <person name="Rogers M.B."/>
            <person name="Hilley J.D."/>
            <person name="Dickens N.J."/>
            <person name="Wilkes J."/>
            <person name="Bates P.A."/>
            <person name="Depledge D.P."/>
            <person name="Harris D."/>
            <person name="Her Y."/>
            <person name="Herzyk P."/>
            <person name="Imamura H."/>
            <person name="Otto T.D."/>
            <person name="Sanders M."/>
            <person name="Seeger K."/>
            <person name="Dujardin J.C."/>
            <person name="Berriman M."/>
            <person name="Smith D.F."/>
            <person name="Hertz-Fowler C."/>
            <person name="Mottram J.C."/>
        </authorList>
    </citation>
    <scope>NUCLEOTIDE SEQUENCE [LARGE SCALE GENOMIC DNA]</scope>
    <source>
        <strain evidence="3">MHOM/IL/81/Friedlin</strain>
    </source>
</reference>
<keyword evidence="3" id="KW-1185">Reference proteome</keyword>
<name>Q4Q218_LEIMA</name>
<evidence type="ECO:0000313" key="3">
    <source>
        <dbReference type="Proteomes" id="UP000000542"/>
    </source>
</evidence>
<sequence>MRRGRLQEWHRTAAAVAGQAHRGSHRMPHHDYLTDFGTHHVATAGELSRCVASVSDKSWIECFTNTVSETPLSSLTTSCSAVHANHPSTHFDLQAPLFLSEGSLARASVIDLGGRSSRSFLHGMSSCSATPSCSKARRFQSYSLHPCNCGHAHRAKLVLFAVQADILLSCPTKDRHMTAYHISLGAEVDQLVGHDDLILGGAVNPDDTLVATTSRDCTAIVWGLPSCKQRRSLTHPQLVHACRFSS</sequence>
<dbReference type="InterPro" id="IPR036322">
    <property type="entry name" value="WD40_repeat_dom_sf"/>
</dbReference>
<dbReference type="InterPro" id="IPR001680">
    <property type="entry name" value="WD40_rpt"/>
</dbReference>
<organism evidence="2 3">
    <name type="scientific">Leishmania major</name>
    <dbReference type="NCBI Taxonomy" id="5664"/>
    <lineage>
        <taxon>Eukaryota</taxon>
        <taxon>Discoba</taxon>
        <taxon>Euglenozoa</taxon>
        <taxon>Kinetoplastea</taxon>
        <taxon>Metakinetoplastina</taxon>
        <taxon>Trypanosomatida</taxon>
        <taxon>Trypanosomatidae</taxon>
        <taxon>Leishmaniinae</taxon>
        <taxon>Leishmania</taxon>
    </lineage>
</organism>
<reference evidence="2 3" key="1">
    <citation type="journal article" date="2005" name="Science">
        <title>The genome of the kinetoplastid parasite, Leishmania major.</title>
        <authorList>
            <person name="Ivens A.C."/>
            <person name="Peacock C.S."/>
            <person name="Worthey E.A."/>
            <person name="Murphy L."/>
            <person name="Aggarwal G."/>
            <person name="Berriman M."/>
            <person name="Sisk E."/>
            <person name="Rajandream M.A."/>
            <person name="Adlem E."/>
            <person name="Aert R."/>
            <person name="Anupama A."/>
            <person name="Apostolou Z."/>
            <person name="Attipoe P."/>
            <person name="Bason N."/>
            <person name="Bauser C."/>
            <person name="Beck A."/>
            <person name="Beverley S.M."/>
            <person name="Bianchettin G."/>
            <person name="Borzym K."/>
            <person name="Bothe G."/>
            <person name="Bruschi C.V."/>
            <person name="Collins M."/>
            <person name="Cadag E."/>
            <person name="Ciarloni L."/>
            <person name="Clayton C."/>
            <person name="Coulson R.M."/>
            <person name="Cronin A."/>
            <person name="Cruz A.K."/>
            <person name="Davies R.M."/>
            <person name="De Gaudenzi J."/>
            <person name="Dobson D.E."/>
            <person name="Duesterhoeft A."/>
            <person name="Fazelina G."/>
            <person name="Fosker N."/>
            <person name="Frasch A.C."/>
            <person name="Fraser A."/>
            <person name="Fuchs M."/>
            <person name="Gabel C."/>
            <person name="Goble A."/>
            <person name="Goffeau A."/>
            <person name="Harris D."/>
            <person name="Hertz-Fowler C."/>
            <person name="Hilbert H."/>
            <person name="Horn D."/>
            <person name="Huang Y."/>
            <person name="Klages S."/>
            <person name="Knights A."/>
            <person name="Kube M."/>
            <person name="Larke N."/>
            <person name="Litvin L."/>
            <person name="Lord A."/>
            <person name="Louie T."/>
            <person name="Marra M."/>
            <person name="Masuy D."/>
            <person name="Matthews K."/>
            <person name="Michaeli S."/>
            <person name="Mottram J.C."/>
            <person name="Muller-Auer S."/>
            <person name="Munden H."/>
            <person name="Nelson S."/>
            <person name="Norbertczak H."/>
            <person name="Oliver K."/>
            <person name="O'neil S."/>
            <person name="Pentony M."/>
            <person name="Pohl T.M."/>
            <person name="Price C."/>
            <person name="Purnelle B."/>
            <person name="Quail M.A."/>
            <person name="Rabbinowitsch E."/>
            <person name="Reinhardt R."/>
            <person name="Rieger M."/>
            <person name="Rinta J."/>
            <person name="Robben J."/>
            <person name="Robertson L."/>
            <person name="Ruiz J.C."/>
            <person name="Rutter S."/>
            <person name="Saunders D."/>
            <person name="Schafer M."/>
            <person name="Schein J."/>
            <person name="Schwartz D.C."/>
            <person name="Seeger K."/>
            <person name="Seyler A."/>
            <person name="Sharp S."/>
            <person name="Shin H."/>
            <person name="Sivam D."/>
            <person name="Squares R."/>
            <person name="Squares S."/>
            <person name="Tosato V."/>
            <person name="Vogt C."/>
            <person name="Volckaert G."/>
            <person name="Wambutt R."/>
            <person name="Warren T."/>
            <person name="Wedler H."/>
            <person name="Woodward J."/>
            <person name="Zhou S."/>
            <person name="Zimmermann W."/>
            <person name="Smith D.F."/>
            <person name="Blackwell J.M."/>
            <person name="Stuart K.D."/>
            <person name="Barrell B."/>
            <person name="Myler P.J."/>
        </authorList>
    </citation>
    <scope>NUCLEOTIDE SEQUENCE [LARGE SCALE GENOMIC DNA]</scope>
    <source>
        <strain evidence="3">MHOM/IL/81/Friedlin</strain>
    </source>
</reference>
<dbReference type="VEuPathDB" id="TriTrypDB:LmjF.36.0580"/>
<protein>
    <submittedName>
        <fullName evidence="2">Uncharacterized protein</fullName>
    </submittedName>
</protein>
<dbReference type="HOGENOM" id="CLU_1130879_0_0_1"/>
<dbReference type="SUPFAM" id="SSF50978">
    <property type="entry name" value="WD40 repeat-like"/>
    <property type="match status" value="1"/>
</dbReference>
<feature type="repeat" description="WD" evidence="1">
    <location>
        <begin position="191"/>
        <end position="232"/>
    </location>
</feature>
<dbReference type="PROSITE" id="PS50082">
    <property type="entry name" value="WD_REPEATS_2"/>
    <property type="match status" value="1"/>
</dbReference>
<dbReference type="InterPro" id="IPR015943">
    <property type="entry name" value="WD40/YVTN_repeat-like_dom_sf"/>
</dbReference>
<dbReference type="AlphaFoldDB" id="Q4Q218"/>
<evidence type="ECO:0000256" key="1">
    <source>
        <dbReference type="PROSITE-ProRule" id="PRU00221"/>
    </source>
</evidence>
<dbReference type="RefSeq" id="XP_001686630.1">
    <property type="nucleotide sequence ID" value="XM_001686578.1"/>
</dbReference>
<dbReference type="EMBL" id="FR796432">
    <property type="protein sequence ID" value="CAJ09011.1"/>
    <property type="molecule type" value="Genomic_DNA"/>
</dbReference>
<dbReference type="KEGG" id="lma:LMJF_36_0580"/>
<dbReference type="VEuPathDB" id="TriTrypDB:LMJSD75_360011200"/>
<dbReference type="InParanoid" id="Q4Q218"/>
<dbReference type="GeneID" id="5655308"/>
<dbReference type="VEuPathDB" id="TriTrypDB:LMJLV39_360011300"/>
<dbReference type="STRING" id="5664.Q4Q218"/>
<dbReference type="Proteomes" id="UP000000542">
    <property type="component" value="Chromosome 36"/>
</dbReference>
<dbReference type="Gene3D" id="2.130.10.10">
    <property type="entry name" value="YVTN repeat-like/Quinoprotein amine dehydrogenase"/>
    <property type="match status" value="1"/>
</dbReference>
<dbReference type="SMART" id="SM00320">
    <property type="entry name" value="WD40"/>
    <property type="match status" value="1"/>
</dbReference>
<keyword evidence="1" id="KW-0853">WD repeat</keyword>